<dbReference type="OrthoDB" id="1934748at2759"/>
<accession>A0A1U7YYW2</accession>
<keyword evidence="1" id="KW-1185">Reference proteome</keyword>
<dbReference type="KEGG" id="nnu:104588516"/>
<dbReference type="RefSeq" id="XP_010244781.1">
    <property type="nucleotide sequence ID" value="XM_010246479.2"/>
</dbReference>
<dbReference type="AlphaFoldDB" id="A0A1U7YYW2"/>
<gene>
    <name evidence="2" type="primary">LOC104588516</name>
</gene>
<dbReference type="Proteomes" id="UP000189703">
    <property type="component" value="Unplaced"/>
</dbReference>
<dbReference type="eggNOG" id="ENOG502S6VD">
    <property type="taxonomic scope" value="Eukaryota"/>
</dbReference>
<name>A0A1U7YYW2_NELNU</name>
<proteinExistence type="predicted"/>
<dbReference type="PANTHER" id="PTHR47076:SF1">
    <property type="entry name" value="NHL DOMAIN PROTEIN"/>
    <property type="match status" value="1"/>
</dbReference>
<reference evidence="2" key="1">
    <citation type="submission" date="2025-08" db="UniProtKB">
        <authorList>
            <consortium name="RefSeq"/>
        </authorList>
    </citation>
    <scope>IDENTIFICATION</scope>
</reference>
<evidence type="ECO:0000313" key="1">
    <source>
        <dbReference type="Proteomes" id="UP000189703"/>
    </source>
</evidence>
<sequence length="151" mass="17556">MATAHGKPDFGSIAPESKEEQEVEDYEYFGSGGCACFRLCFRWRRSNKAESSYLLQRQQQGENTESWWMKTVKAVKEMTELLAGPKWKNFIRRFSGHRKRRTMFQYDSYSYALNFENEDEHLDFSMRFANPTGVSANNAETSNGARFPFDG</sequence>
<protein>
    <submittedName>
        <fullName evidence="2">Uncharacterized protein LOC104588516</fullName>
    </submittedName>
</protein>
<dbReference type="PANTHER" id="PTHR47076">
    <property type="entry name" value="NHL DOMAIN PROTEIN"/>
    <property type="match status" value="1"/>
</dbReference>
<evidence type="ECO:0000313" key="2">
    <source>
        <dbReference type="RefSeq" id="XP_010244781.1"/>
    </source>
</evidence>
<dbReference type="OMA" id="RRFNCHS"/>
<organism evidence="1 2">
    <name type="scientific">Nelumbo nucifera</name>
    <name type="common">Sacred lotus</name>
    <dbReference type="NCBI Taxonomy" id="4432"/>
    <lineage>
        <taxon>Eukaryota</taxon>
        <taxon>Viridiplantae</taxon>
        <taxon>Streptophyta</taxon>
        <taxon>Embryophyta</taxon>
        <taxon>Tracheophyta</taxon>
        <taxon>Spermatophyta</taxon>
        <taxon>Magnoliopsida</taxon>
        <taxon>Proteales</taxon>
        <taxon>Nelumbonaceae</taxon>
        <taxon>Nelumbo</taxon>
    </lineage>
</organism>
<dbReference type="GeneID" id="104588516"/>